<dbReference type="NCBIfam" id="NF008712">
    <property type="entry name" value="PRK11715.1-1"/>
    <property type="match status" value="1"/>
</dbReference>
<dbReference type="EMBL" id="AQHV01000025">
    <property type="protein sequence ID" value="KKB47621.1"/>
    <property type="molecule type" value="Genomic_DNA"/>
</dbReference>
<accession>A0A0F5IQ16</accession>
<feature type="transmembrane region" description="Helical" evidence="1">
    <location>
        <begin position="15"/>
        <end position="36"/>
    </location>
</feature>
<dbReference type="PATRIC" id="fig|927665.4.peg.4598"/>
<dbReference type="GeneID" id="69981113"/>
<evidence type="ECO:0000313" key="2">
    <source>
        <dbReference type="EMBL" id="KKB47621.1"/>
    </source>
</evidence>
<dbReference type="STRING" id="927665.HMPREF1535_04478"/>
<dbReference type="GO" id="GO:0005886">
    <property type="term" value="C:plasma membrane"/>
    <property type="evidence" value="ECO:0007669"/>
    <property type="project" value="TreeGrafter"/>
</dbReference>
<feature type="transmembrane region" description="Helical" evidence="1">
    <location>
        <begin position="331"/>
        <end position="350"/>
    </location>
</feature>
<dbReference type="RefSeq" id="WP_046147455.1">
    <property type="nucleotide sequence ID" value="NZ_KQ033913.1"/>
</dbReference>
<dbReference type="PIRSF" id="PIRSF004548">
    <property type="entry name" value="CreD"/>
    <property type="match status" value="1"/>
</dbReference>
<evidence type="ECO:0000256" key="1">
    <source>
        <dbReference type="SAM" id="Phobius"/>
    </source>
</evidence>
<protein>
    <recommendedName>
        <fullName evidence="4">Inner membrane protein CreD</fullName>
    </recommendedName>
</protein>
<organism evidence="2 3">
    <name type="scientific">Parabacteroides goldsteinii DSM 19448 = WAL 12034</name>
    <dbReference type="NCBI Taxonomy" id="927665"/>
    <lineage>
        <taxon>Bacteria</taxon>
        <taxon>Pseudomonadati</taxon>
        <taxon>Bacteroidota</taxon>
        <taxon>Bacteroidia</taxon>
        <taxon>Bacteroidales</taxon>
        <taxon>Tannerellaceae</taxon>
        <taxon>Parabacteroides</taxon>
    </lineage>
</organism>
<keyword evidence="1" id="KW-1133">Transmembrane helix</keyword>
<evidence type="ECO:0008006" key="4">
    <source>
        <dbReference type="Google" id="ProtNLM"/>
    </source>
</evidence>
<keyword evidence="1" id="KW-0812">Transmembrane</keyword>
<dbReference type="HOGENOM" id="CLU_036281_1_0_10"/>
<proteinExistence type="predicted"/>
<dbReference type="Pfam" id="PF06123">
    <property type="entry name" value="CreD"/>
    <property type="match status" value="1"/>
</dbReference>
<feature type="transmembrane region" description="Helical" evidence="1">
    <location>
        <begin position="386"/>
        <end position="403"/>
    </location>
</feature>
<comment type="caution">
    <text evidence="2">The sequence shown here is derived from an EMBL/GenBank/DDBJ whole genome shotgun (WGS) entry which is preliminary data.</text>
</comment>
<dbReference type="AlphaFoldDB" id="A0A0F5IQ16"/>
<evidence type="ECO:0000313" key="3">
    <source>
        <dbReference type="Proteomes" id="UP000033047"/>
    </source>
</evidence>
<feature type="transmembrane region" description="Helical" evidence="1">
    <location>
        <begin position="409"/>
        <end position="427"/>
    </location>
</feature>
<keyword evidence="1" id="KW-0472">Membrane</keyword>
<feature type="transmembrane region" description="Helical" evidence="1">
    <location>
        <begin position="356"/>
        <end position="374"/>
    </location>
</feature>
<dbReference type="InterPro" id="IPR010364">
    <property type="entry name" value="Uncharacterised_IM_CreD"/>
</dbReference>
<name>A0A0F5IQ16_9BACT</name>
<feature type="transmembrane region" description="Helical" evidence="1">
    <location>
        <begin position="305"/>
        <end position="324"/>
    </location>
</feature>
<gene>
    <name evidence="2" type="ORF">HMPREF1535_04478</name>
</gene>
<sequence length="448" mass="50960">METTIKKAAKINQSITLKALIIGFLTLILLIPGLMIQDLIRERQNRSLETIEKINNKWSNAQTFCGPVISIPYTTTQVNPDNKTTIQEHLLNITPENLNITTQLFPEERYYGIYKTILYKSEIDITGNFDKINFPKPENSIIHWEQAYLSIGVSDLRGITENIDFKLDNKQLSVEATGNLDTQIGKMLVMPLKNTDPLLFSQPQTFNCKLKLNGSSNINFIPIGKTTKVHVTGNWKSPGFIGNFSPEHHITENGFEADWSILSFNRSIPEMWIDYPGNSFDDSSFGVSLIDPVNHYQQNMRSAKYAIMFIALTFVVFFFVEILTRKRIHPIQYLLVGFALILFYSLLLSISEQINFGTAYLIASIATIGLITAYTHSIFKNKIQTGALTGMLCLLYIFLYVVLQLEDVALLIGSIGLFVILGTIMFFSRKISWYKQEDEYPQIPETDK</sequence>
<reference evidence="2 3" key="1">
    <citation type="submission" date="2013-04" db="EMBL/GenBank/DDBJ databases">
        <title>The Genome Sequence of Parabacteroides goldsteinii DSM 19448.</title>
        <authorList>
            <consortium name="The Broad Institute Genomics Platform"/>
            <person name="Earl A."/>
            <person name="Ward D."/>
            <person name="Feldgarden M."/>
            <person name="Gevers D."/>
            <person name="Martens E."/>
            <person name="Sakamoto M."/>
            <person name="Benno Y."/>
            <person name="Song Y."/>
            <person name="Liu C."/>
            <person name="Lee J."/>
            <person name="Bolanos M."/>
            <person name="Vaisanen M.L."/>
            <person name="Finegold S.M."/>
            <person name="Walker B."/>
            <person name="Young S."/>
            <person name="Zeng Q."/>
            <person name="Gargeya S."/>
            <person name="Fitzgerald M."/>
            <person name="Haas B."/>
            <person name="Abouelleil A."/>
            <person name="Allen A.W."/>
            <person name="Alvarado L."/>
            <person name="Arachchi H.M."/>
            <person name="Berlin A.M."/>
            <person name="Chapman S.B."/>
            <person name="Gainer-Dewar J."/>
            <person name="Goldberg J."/>
            <person name="Griggs A."/>
            <person name="Gujja S."/>
            <person name="Hansen M."/>
            <person name="Howarth C."/>
            <person name="Imamovic A."/>
            <person name="Ireland A."/>
            <person name="Larimer J."/>
            <person name="McCowan C."/>
            <person name="Murphy C."/>
            <person name="Pearson M."/>
            <person name="Poon T.W."/>
            <person name="Priest M."/>
            <person name="Roberts A."/>
            <person name="Saif S."/>
            <person name="Shea T."/>
            <person name="Sisk P."/>
            <person name="Sykes S."/>
            <person name="Wortman J."/>
            <person name="Nusbaum C."/>
            <person name="Birren B."/>
        </authorList>
    </citation>
    <scope>NUCLEOTIDE SEQUENCE [LARGE SCALE GENOMIC DNA]</scope>
    <source>
        <strain evidence="2 3">DSM 19448</strain>
    </source>
</reference>
<dbReference type="PANTHER" id="PTHR30092">
    <property type="entry name" value="INNER MEMBRANE PROTEIN CRED"/>
    <property type="match status" value="1"/>
</dbReference>
<dbReference type="PANTHER" id="PTHR30092:SF0">
    <property type="entry name" value="INNER MEMBRANE PROTEIN CRED"/>
    <property type="match status" value="1"/>
</dbReference>
<dbReference type="Proteomes" id="UP000033047">
    <property type="component" value="Unassembled WGS sequence"/>
</dbReference>